<dbReference type="SUPFAM" id="SSF54637">
    <property type="entry name" value="Thioesterase/thiol ester dehydrase-isomerase"/>
    <property type="match status" value="2"/>
</dbReference>
<accession>A0A943YYN5</accession>
<evidence type="ECO:0000259" key="2">
    <source>
        <dbReference type="Pfam" id="PF01575"/>
    </source>
</evidence>
<reference evidence="3" key="1">
    <citation type="submission" date="2021-02" db="EMBL/GenBank/DDBJ databases">
        <title>Infant gut strain persistence is associated with maternal origin, phylogeny, and functional potential including surface adhesion and iron acquisition.</title>
        <authorList>
            <person name="Lou Y.C."/>
        </authorList>
    </citation>
    <scope>NUCLEOTIDE SEQUENCE</scope>
    <source>
        <strain evidence="3">L2_039_000G1_dasL2_039_000G1_concoct_11</strain>
    </source>
</reference>
<dbReference type="GO" id="GO:0006635">
    <property type="term" value="P:fatty acid beta-oxidation"/>
    <property type="evidence" value="ECO:0007669"/>
    <property type="project" value="TreeGrafter"/>
</dbReference>
<sequence>MAISTEIVGKTFGPFVRDYTFKDLEICALGCGCAWDGKVDLEYVNEHDAADPDLKVLPIFAVPLTVNEEMTTTLDYGFDYAGSLHYGIDVRYHAPFKMNDRIETYVTQEAIWDRGEGRGSLSKQVGKSYSSDGTHLCTVETYDCCIYDGGFGGEEPPKDTVDYPDREPDYVYEEVCGLQWPLIYRMMGDWHQQHIDWSYTEQTGLARPINHGVCSAGIAMRHVIKLLFPGRPELLTRFKCRFTAPVLPGTKLRTQVWKLSEGEARFRMVDADAYDAAVAAGERTPKPFLNACIVEWDA</sequence>
<dbReference type="GO" id="GO:0044594">
    <property type="term" value="F:17-beta-hydroxysteroid dehydrogenase (NAD+) activity"/>
    <property type="evidence" value="ECO:0007669"/>
    <property type="project" value="TreeGrafter"/>
</dbReference>
<evidence type="ECO:0000313" key="3">
    <source>
        <dbReference type="EMBL" id="MBS6940547.1"/>
    </source>
</evidence>
<comment type="caution">
    <text evidence="3">The sequence shown here is derived from an EMBL/GenBank/DDBJ whole genome shotgun (WGS) entry which is preliminary data.</text>
</comment>
<dbReference type="Gene3D" id="3.10.129.10">
    <property type="entry name" value="Hotdog Thioesterase"/>
    <property type="match status" value="1"/>
</dbReference>
<protein>
    <submittedName>
        <fullName evidence="3">3-alpha,7-alpha, 12-alpha-trihydroxy-5-beta-cholest-24-enoyl-CoA hydratase</fullName>
    </submittedName>
</protein>
<dbReference type="PANTHER" id="PTHR13078">
    <property type="entry name" value="PEROXISOMAL MULTIFUNCTIONAL ENZYME TYPE 2-RELATED"/>
    <property type="match status" value="1"/>
</dbReference>
<feature type="domain" description="MaoC-like" evidence="2">
    <location>
        <begin position="183"/>
        <end position="268"/>
    </location>
</feature>
<evidence type="ECO:0000256" key="1">
    <source>
        <dbReference type="ARBA" id="ARBA00005254"/>
    </source>
</evidence>
<dbReference type="Pfam" id="PF01575">
    <property type="entry name" value="MaoC_dehydratas"/>
    <property type="match status" value="1"/>
</dbReference>
<dbReference type="InterPro" id="IPR029069">
    <property type="entry name" value="HotDog_dom_sf"/>
</dbReference>
<dbReference type="GO" id="GO:0003857">
    <property type="term" value="F:(3S)-3-hydroxyacyl-CoA dehydrogenase (NAD+) activity"/>
    <property type="evidence" value="ECO:0007669"/>
    <property type="project" value="TreeGrafter"/>
</dbReference>
<gene>
    <name evidence="3" type="ORF">KH142_03520</name>
</gene>
<name>A0A943YYN5_9ACTN</name>
<dbReference type="AlphaFoldDB" id="A0A943YYN5"/>
<dbReference type="GO" id="GO:0004300">
    <property type="term" value="F:enoyl-CoA hydratase activity"/>
    <property type="evidence" value="ECO:0007669"/>
    <property type="project" value="TreeGrafter"/>
</dbReference>
<dbReference type="EMBL" id="JAGZSV010000041">
    <property type="protein sequence ID" value="MBS6940547.1"/>
    <property type="molecule type" value="Genomic_DNA"/>
</dbReference>
<proteinExistence type="inferred from homology"/>
<organism evidence="3 4">
    <name type="scientific">Slackia piriformis</name>
    <dbReference type="NCBI Taxonomy" id="626934"/>
    <lineage>
        <taxon>Bacteria</taxon>
        <taxon>Bacillati</taxon>
        <taxon>Actinomycetota</taxon>
        <taxon>Coriobacteriia</taxon>
        <taxon>Eggerthellales</taxon>
        <taxon>Eggerthellaceae</taxon>
        <taxon>Slackia</taxon>
    </lineage>
</organism>
<dbReference type="InterPro" id="IPR002539">
    <property type="entry name" value="MaoC-like_dom"/>
</dbReference>
<dbReference type="PANTHER" id="PTHR13078:SF56">
    <property type="entry name" value="PEROXISOMAL MULTIFUNCTIONAL ENZYME TYPE 2"/>
    <property type="match status" value="1"/>
</dbReference>
<comment type="similarity">
    <text evidence="1">Belongs to the enoyl-CoA hydratase/isomerase family.</text>
</comment>
<evidence type="ECO:0000313" key="4">
    <source>
        <dbReference type="Proteomes" id="UP000727506"/>
    </source>
</evidence>
<dbReference type="Proteomes" id="UP000727506">
    <property type="component" value="Unassembled WGS sequence"/>
</dbReference>